<dbReference type="Pfam" id="PF09148">
    <property type="entry name" value="DUF1934"/>
    <property type="match status" value="1"/>
</dbReference>
<dbReference type="InterPro" id="IPR012674">
    <property type="entry name" value="Calycin"/>
</dbReference>
<dbReference type="EMBL" id="PKOZ01000002">
    <property type="protein sequence ID" value="PQD96078.1"/>
    <property type="molecule type" value="Genomic_DNA"/>
</dbReference>
<evidence type="ECO:0000313" key="2">
    <source>
        <dbReference type="Proteomes" id="UP000239663"/>
    </source>
</evidence>
<reference evidence="1 2" key="1">
    <citation type="submission" date="2017-12" db="EMBL/GenBank/DDBJ databases">
        <title>Taxonomic description and draft genome of Pradoshia cofamensis Gen. nov., sp. nov., a thermotolerant bacillale isolated from anterior gut of earthworm Eisenia fetida.</title>
        <authorList>
            <person name="Saha T."/>
            <person name="Chakraborty R."/>
        </authorList>
    </citation>
    <scope>NUCLEOTIDE SEQUENCE [LARGE SCALE GENOMIC DNA]</scope>
    <source>
        <strain evidence="1 2">EAG3</strain>
    </source>
</reference>
<evidence type="ECO:0000313" key="1">
    <source>
        <dbReference type="EMBL" id="PQD96078.1"/>
    </source>
</evidence>
<name>A0A2S7N247_9BACI</name>
<accession>A0A2S7N247</accession>
<sequence length="150" mass="17206">MTEEKGNTAKEVMVRLKTRIEHEDDVENIELVTFGTLHHMPNATYVRYIEHVENNGKINTTVKYDGSEMLIIRTGAVKMKQLYKIGSITEGSYDSIHGTLDLSTHTIALNHTVNKETNEEEFSVSYHLFLQDENVGHYHLTLTVKEENNQ</sequence>
<keyword evidence="2" id="KW-1185">Reference proteome</keyword>
<dbReference type="RefSeq" id="WP_104848506.1">
    <property type="nucleotide sequence ID" value="NZ_PKOZ01000002.1"/>
</dbReference>
<protein>
    <recommendedName>
        <fullName evidence="3">DUF1934 domain-containing protein</fullName>
    </recommendedName>
</protein>
<dbReference type="InterPro" id="IPR015231">
    <property type="entry name" value="DUF1934"/>
</dbReference>
<dbReference type="OrthoDB" id="2352933at2"/>
<dbReference type="Proteomes" id="UP000239663">
    <property type="component" value="Unassembled WGS sequence"/>
</dbReference>
<gene>
    <name evidence="1" type="ORF">CYL18_05615</name>
</gene>
<dbReference type="SUPFAM" id="SSF50814">
    <property type="entry name" value="Lipocalins"/>
    <property type="match status" value="1"/>
</dbReference>
<dbReference type="Gene3D" id="2.40.128.20">
    <property type="match status" value="1"/>
</dbReference>
<organism evidence="1 2">
    <name type="scientific">Pradoshia eiseniae</name>
    <dbReference type="NCBI Taxonomy" id="2064768"/>
    <lineage>
        <taxon>Bacteria</taxon>
        <taxon>Bacillati</taxon>
        <taxon>Bacillota</taxon>
        <taxon>Bacilli</taxon>
        <taxon>Bacillales</taxon>
        <taxon>Bacillaceae</taxon>
        <taxon>Pradoshia</taxon>
    </lineage>
</organism>
<comment type="caution">
    <text evidence="1">The sequence shown here is derived from an EMBL/GenBank/DDBJ whole genome shotgun (WGS) entry which is preliminary data.</text>
</comment>
<evidence type="ECO:0008006" key="3">
    <source>
        <dbReference type="Google" id="ProtNLM"/>
    </source>
</evidence>
<dbReference type="AlphaFoldDB" id="A0A2S7N247"/>
<proteinExistence type="predicted"/>